<dbReference type="PROSITE" id="PS50850">
    <property type="entry name" value="MFS"/>
    <property type="match status" value="1"/>
</dbReference>
<dbReference type="PANTHER" id="PTHR43414:SF6">
    <property type="entry name" value="MULTIDRUG RESISTANCE PROTEIN MDTG"/>
    <property type="match status" value="1"/>
</dbReference>
<dbReference type="PANTHER" id="PTHR43414">
    <property type="entry name" value="MULTIDRUG RESISTANCE PROTEIN MDTG"/>
    <property type="match status" value="1"/>
</dbReference>
<feature type="transmembrane region" description="Helical" evidence="7">
    <location>
        <begin position="208"/>
        <end position="230"/>
    </location>
</feature>
<evidence type="ECO:0000259" key="8">
    <source>
        <dbReference type="PROSITE" id="PS50850"/>
    </source>
</evidence>
<dbReference type="EMBL" id="FNBU01000006">
    <property type="protein sequence ID" value="SDF28961.1"/>
    <property type="molecule type" value="Genomic_DNA"/>
</dbReference>
<feature type="transmembrane region" description="Helical" evidence="7">
    <location>
        <begin position="315"/>
        <end position="335"/>
    </location>
</feature>
<keyword evidence="4 7" id="KW-0812">Transmembrane</keyword>
<proteinExistence type="predicted"/>
<feature type="domain" description="Major facilitator superfamily (MFS) profile" evidence="8">
    <location>
        <begin position="1"/>
        <end position="397"/>
    </location>
</feature>
<dbReference type="InterPro" id="IPR020846">
    <property type="entry name" value="MFS_dom"/>
</dbReference>
<feature type="transmembrane region" description="Helical" evidence="7">
    <location>
        <begin position="110"/>
        <end position="129"/>
    </location>
</feature>
<gene>
    <name evidence="9" type="ORF">SAMN05660235_01074</name>
</gene>
<evidence type="ECO:0000256" key="6">
    <source>
        <dbReference type="ARBA" id="ARBA00023136"/>
    </source>
</evidence>
<dbReference type="OrthoDB" id="65739at2"/>
<name>A0A1G7JVV5_9FIRM</name>
<reference evidence="10" key="1">
    <citation type="submission" date="2016-10" db="EMBL/GenBank/DDBJ databases">
        <authorList>
            <person name="Varghese N."/>
            <person name="Submissions S."/>
        </authorList>
    </citation>
    <scope>NUCLEOTIDE SEQUENCE [LARGE SCALE GENOMIC DNA]</scope>
    <source>
        <strain evidence="10">DSM 23256</strain>
    </source>
</reference>
<feature type="transmembrane region" description="Helical" evidence="7">
    <location>
        <begin position="373"/>
        <end position="391"/>
    </location>
</feature>
<dbReference type="InterPro" id="IPR001958">
    <property type="entry name" value="Tet-R_TetA/multi-R_MdtG-like"/>
</dbReference>
<dbReference type="GO" id="GO:0022857">
    <property type="term" value="F:transmembrane transporter activity"/>
    <property type="evidence" value="ECO:0007669"/>
    <property type="project" value="InterPro"/>
</dbReference>
<dbReference type="AlphaFoldDB" id="A0A1G7JVV5"/>
<keyword evidence="2" id="KW-0813">Transport</keyword>
<sequence length="403" mass="42361">MVQLPEWKKNLAVMWFAQLAGMGAITGVMSFLPLYVPQLGITKLEEVEFWSGILMGVSSLFAALAGPHWGALADRKGRKPMVERVMLAFAIVMGLMALVTNVYQLLVLRIIQGIFGGFTAAALALVTSITPEEELGFTMGVFQTAMIAGSAFGPMFGGFVADHFGYRSAFVAFSLLCLASLITIHFFVSERFVPVRHEAKPSVRGQVLQVLAIPGLKGMLFVQFLVQFAVQVIAPVLPLYVQTLAPNITYVASVCGAIISAAGLTSALASTVAGTLSKRIAHHTILFVGASLAALSFAGQALAPSVLTLGVLRGVSGLFIGSMLPSVNALISLLIPPAKRGVAFGVTTAASQMGNVLGPVTGGAIALSLTIPAVFWLTAGLFAVVAVWVALRVRDPRRAPLGH</sequence>
<dbReference type="Gene3D" id="1.20.1250.20">
    <property type="entry name" value="MFS general substrate transporter like domains"/>
    <property type="match status" value="2"/>
</dbReference>
<dbReference type="GO" id="GO:0005886">
    <property type="term" value="C:plasma membrane"/>
    <property type="evidence" value="ECO:0007669"/>
    <property type="project" value="UniProtKB-SubCell"/>
</dbReference>
<dbReference type="RefSeq" id="WP_093688832.1">
    <property type="nucleotide sequence ID" value="NZ_FNBU01000006.1"/>
</dbReference>
<feature type="transmembrane region" description="Helical" evidence="7">
    <location>
        <begin position="49"/>
        <end position="73"/>
    </location>
</feature>
<feature type="transmembrane region" description="Helical" evidence="7">
    <location>
        <begin position="141"/>
        <end position="160"/>
    </location>
</feature>
<dbReference type="InterPro" id="IPR011701">
    <property type="entry name" value="MFS"/>
</dbReference>
<evidence type="ECO:0000256" key="3">
    <source>
        <dbReference type="ARBA" id="ARBA00022475"/>
    </source>
</evidence>
<keyword evidence="6 7" id="KW-0472">Membrane</keyword>
<evidence type="ECO:0000313" key="10">
    <source>
        <dbReference type="Proteomes" id="UP000243333"/>
    </source>
</evidence>
<dbReference type="SUPFAM" id="SSF103473">
    <property type="entry name" value="MFS general substrate transporter"/>
    <property type="match status" value="1"/>
</dbReference>
<feature type="transmembrane region" description="Helical" evidence="7">
    <location>
        <begin position="285"/>
        <end position="303"/>
    </location>
</feature>
<evidence type="ECO:0000256" key="2">
    <source>
        <dbReference type="ARBA" id="ARBA00022448"/>
    </source>
</evidence>
<dbReference type="Pfam" id="PF07690">
    <property type="entry name" value="MFS_1"/>
    <property type="match status" value="1"/>
</dbReference>
<dbReference type="PRINTS" id="PR01035">
    <property type="entry name" value="TCRTETA"/>
</dbReference>
<keyword evidence="3" id="KW-1003">Cell membrane</keyword>
<organism evidence="9 10">
    <name type="scientific">Sporolituus thermophilus DSM 23256</name>
    <dbReference type="NCBI Taxonomy" id="1123285"/>
    <lineage>
        <taxon>Bacteria</taxon>
        <taxon>Bacillati</taxon>
        <taxon>Bacillota</taxon>
        <taxon>Negativicutes</taxon>
        <taxon>Selenomonadales</taxon>
        <taxon>Sporomusaceae</taxon>
        <taxon>Sporolituus</taxon>
    </lineage>
</organism>
<accession>A0A1G7JVV5</accession>
<dbReference type="STRING" id="1123285.SAMN05660235_01074"/>
<feature type="transmembrane region" description="Helical" evidence="7">
    <location>
        <begin position="250"/>
        <end position="273"/>
    </location>
</feature>
<evidence type="ECO:0000256" key="5">
    <source>
        <dbReference type="ARBA" id="ARBA00022989"/>
    </source>
</evidence>
<feature type="transmembrane region" description="Helical" evidence="7">
    <location>
        <begin position="166"/>
        <end position="188"/>
    </location>
</feature>
<evidence type="ECO:0000256" key="7">
    <source>
        <dbReference type="SAM" id="Phobius"/>
    </source>
</evidence>
<evidence type="ECO:0000313" key="9">
    <source>
        <dbReference type="EMBL" id="SDF28961.1"/>
    </source>
</evidence>
<comment type="subcellular location">
    <subcellularLocation>
        <location evidence="1">Cell membrane</location>
        <topology evidence="1">Multi-pass membrane protein</topology>
    </subcellularLocation>
</comment>
<dbReference type="Proteomes" id="UP000243333">
    <property type="component" value="Unassembled WGS sequence"/>
</dbReference>
<feature type="transmembrane region" description="Helical" evidence="7">
    <location>
        <begin position="12"/>
        <end position="37"/>
    </location>
</feature>
<evidence type="ECO:0000256" key="4">
    <source>
        <dbReference type="ARBA" id="ARBA00022692"/>
    </source>
</evidence>
<feature type="transmembrane region" description="Helical" evidence="7">
    <location>
        <begin position="85"/>
        <end position="104"/>
    </location>
</feature>
<protein>
    <submittedName>
        <fullName evidence="9">Predicted arabinose efflux permease, MFS family</fullName>
    </submittedName>
</protein>
<evidence type="ECO:0000256" key="1">
    <source>
        <dbReference type="ARBA" id="ARBA00004651"/>
    </source>
</evidence>
<keyword evidence="10" id="KW-1185">Reference proteome</keyword>
<keyword evidence="5 7" id="KW-1133">Transmembrane helix</keyword>
<dbReference type="InterPro" id="IPR036259">
    <property type="entry name" value="MFS_trans_sf"/>
</dbReference>